<feature type="compositionally biased region" description="Polar residues" evidence="6">
    <location>
        <begin position="1"/>
        <end position="13"/>
    </location>
</feature>
<sequence length="283" mass="32023">MATSSFSGKSCSSAPEAPEGRAVGGAERPSADFVLEPWERMEAGETAWDDFPLSDKERIVRHYAPKIRFLALRLKVKLPRNVELSELISAGTLGLLEALGKFRPQMGIRFETYSENRIRGAMLDELRRLDWFPRSLRQRVRKLDEVMRRFEHEKGRPPTAEEIQECTGLPAREVHQGLEALQNQLCVSLDTIQDSLAGEADTEGEPFRKAAKIEMVERVASLIDALTPREKLVLSLYYTDELNMRETAAVMGITEGRVSQLHSQALSRLRREFQSQFGESGNF</sequence>
<evidence type="ECO:0000313" key="10">
    <source>
        <dbReference type="Proteomes" id="UP000824225"/>
    </source>
</evidence>
<dbReference type="Pfam" id="PF04542">
    <property type="entry name" value="Sigma70_r2"/>
    <property type="match status" value="1"/>
</dbReference>
<gene>
    <name evidence="9" type="ORF">H9962_08585</name>
</gene>
<dbReference type="InterPro" id="IPR007624">
    <property type="entry name" value="RNA_pol_sigma70_r3"/>
</dbReference>
<evidence type="ECO:0000256" key="3">
    <source>
        <dbReference type="ARBA" id="ARBA00023125"/>
    </source>
</evidence>
<dbReference type="InterPro" id="IPR013325">
    <property type="entry name" value="RNA_pol_sigma_r2"/>
</dbReference>
<keyword evidence="3 5" id="KW-0238">DNA-binding</keyword>
<dbReference type="PROSITE" id="PS00716">
    <property type="entry name" value="SIGMA70_2"/>
    <property type="match status" value="1"/>
</dbReference>
<protein>
    <recommendedName>
        <fullName evidence="5">RNA polymerase sigma factor</fullName>
    </recommendedName>
</protein>
<dbReference type="GO" id="GO:0016987">
    <property type="term" value="F:sigma factor activity"/>
    <property type="evidence" value="ECO:0007669"/>
    <property type="project" value="UniProtKB-KW"/>
</dbReference>
<dbReference type="PANTHER" id="PTHR30385:SF7">
    <property type="entry name" value="RNA POLYMERASE SIGMA FACTOR FLIA"/>
    <property type="match status" value="1"/>
</dbReference>
<evidence type="ECO:0000256" key="6">
    <source>
        <dbReference type="SAM" id="MobiDB-lite"/>
    </source>
</evidence>
<comment type="similarity">
    <text evidence="5">Belongs to the sigma-70 factor family.</text>
</comment>
<organism evidence="9 10">
    <name type="scientific">Candidatus Mailhella merdigallinarum</name>
    <dbReference type="NCBI Taxonomy" id="2838658"/>
    <lineage>
        <taxon>Bacteria</taxon>
        <taxon>Pseudomonadati</taxon>
        <taxon>Thermodesulfobacteriota</taxon>
        <taxon>Desulfovibrionia</taxon>
        <taxon>Desulfovibrionales</taxon>
        <taxon>Desulfovibrionaceae</taxon>
        <taxon>Mailhella</taxon>
    </lineage>
</organism>
<evidence type="ECO:0000256" key="2">
    <source>
        <dbReference type="ARBA" id="ARBA00023082"/>
    </source>
</evidence>
<keyword evidence="4 5" id="KW-0804">Transcription</keyword>
<evidence type="ECO:0000256" key="4">
    <source>
        <dbReference type="ARBA" id="ARBA00023163"/>
    </source>
</evidence>
<reference evidence="9" key="1">
    <citation type="journal article" date="2021" name="PeerJ">
        <title>Extensive microbial diversity within the chicken gut microbiome revealed by metagenomics and culture.</title>
        <authorList>
            <person name="Gilroy R."/>
            <person name="Ravi A."/>
            <person name="Getino M."/>
            <person name="Pursley I."/>
            <person name="Horton D.L."/>
            <person name="Alikhan N.F."/>
            <person name="Baker D."/>
            <person name="Gharbi K."/>
            <person name="Hall N."/>
            <person name="Watson M."/>
            <person name="Adriaenssens E.M."/>
            <person name="Foster-Nyarko E."/>
            <person name="Jarju S."/>
            <person name="Secka A."/>
            <person name="Antonio M."/>
            <person name="Oren A."/>
            <person name="Chaudhuri R.R."/>
            <person name="La Ragione R."/>
            <person name="Hildebrand F."/>
            <person name="Pallen M.J."/>
        </authorList>
    </citation>
    <scope>NUCLEOTIDE SEQUENCE</scope>
    <source>
        <strain evidence="9">CHK186-16707</strain>
    </source>
</reference>
<dbReference type="GO" id="GO:0003677">
    <property type="term" value="F:DNA binding"/>
    <property type="evidence" value="ECO:0007669"/>
    <property type="project" value="UniProtKB-KW"/>
</dbReference>
<dbReference type="NCBIfam" id="TIGR02937">
    <property type="entry name" value="sigma70-ECF"/>
    <property type="match status" value="1"/>
</dbReference>
<dbReference type="Pfam" id="PF04539">
    <property type="entry name" value="Sigma70_r3"/>
    <property type="match status" value="1"/>
</dbReference>
<feature type="domain" description="RNA polymerase sigma-70" evidence="8">
    <location>
        <begin position="243"/>
        <end position="269"/>
    </location>
</feature>
<evidence type="ECO:0000256" key="1">
    <source>
        <dbReference type="ARBA" id="ARBA00023015"/>
    </source>
</evidence>
<dbReference type="InterPro" id="IPR007627">
    <property type="entry name" value="RNA_pol_sigma70_r2"/>
</dbReference>
<evidence type="ECO:0000313" key="9">
    <source>
        <dbReference type="EMBL" id="HJA09227.1"/>
    </source>
</evidence>
<accession>A0A9D2KMT4</accession>
<dbReference type="SUPFAM" id="SSF88659">
    <property type="entry name" value="Sigma3 and sigma4 domains of RNA polymerase sigma factors"/>
    <property type="match status" value="2"/>
</dbReference>
<evidence type="ECO:0000259" key="7">
    <source>
        <dbReference type="PROSITE" id="PS00715"/>
    </source>
</evidence>
<dbReference type="InterPro" id="IPR000943">
    <property type="entry name" value="RNA_pol_sigma70"/>
</dbReference>
<dbReference type="GO" id="GO:0006352">
    <property type="term" value="P:DNA-templated transcription initiation"/>
    <property type="evidence" value="ECO:0007669"/>
    <property type="project" value="InterPro"/>
</dbReference>
<dbReference type="PANTHER" id="PTHR30385">
    <property type="entry name" value="SIGMA FACTOR F FLAGELLAR"/>
    <property type="match status" value="1"/>
</dbReference>
<comment type="caution">
    <text evidence="9">The sequence shown here is derived from an EMBL/GenBank/DDBJ whole genome shotgun (WGS) entry which is preliminary data.</text>
</comment>
<dbReference type="InterPro" id="IPR014284">
    <property type="entry name" value="RNA_pol_sigma-70_dom"/>
</dbReference>
<dbReference type="CDD" id="cd06171">
    <property type="entry name" value="Sigma70_r4"/>
    <property type="match status" value="1"/>
</dbReference>
<dbReference type="PROSITE" id="PS00715">
    <property type="entry name" value="SIGMA70_1"/>
    <property type="match status" value="1"/>
</dbReference>
<dbReference type="AlphaFoldDB" id="A0A9D2KMT4"/>
<dbReference type="InterPro" id="IPR012845">
    <property type="entry name" value="RNA_pol_sigma_FliA_WhiG"/>
</dbReference>
<dbReference type="NCBIfam" id="TIGR02479">
    <property type="entry name" value="FliA_WhiG"/>
    <property type="match status" value="1"/>
</dbReference>
<evidence type="ECO:0000259" key="8">
    <source>
        <dbReference type="PROSITE" id="PS00716"/>
    </source>
</evidence>
<comment type="function">
    <text evidence="5">Sigma factors are initiation factors that promote the attachment of RNA polymerase to specific initiation sites and are then released.</text>
</comment>
<keyword evidence="1 5" id="KW-0805">Transcription regulation</keyword>
<dbReference type="SUPFAM" id="SSF88946">
    <property type="entry name" value="Sigma2 domain of RNA polymerase sigma factors"/>
    <property type="match status" value="1"/>
</dbReference>
<dbReference type="EMBL" id="DXAN01000027">
    <property type="protein sequence ID" value="HJA09227.1"/>
    <property type="molecule type" value="Genomic_DNA"/>
</dbReference>
<dbReference type="Gene3D" id="1.10.1740.10">
    <property type="match status" value="1"/>
</dbReference>
<dbReference type="NCBIfam" id="NF005413">
    <property type="entry name" value="PRK06986.1"/>
    <property type="match status" value="1"/>
</dbReference>
<proteinExistence type="inferred from homology"/>
<name>A0A9D2KMT4_9BACT</name>
<feature type="domain" description="RNA polymerase sigma-70" evidence="7">
    <location>
        <begin position="86"/>
        <end position="99"/>
    </location>
</feature>
<dbReference type="GO" id="GO:0003899">
    <property type="term" value="F:DNA-directed RNA polymerase activity"/>
    <property type="evidence" value="ECO:0007669"/>
    <property type="project" value="InterPro"/>
</dbReference>
<dbReference type="InterPro" id="IPR007630">
    <property type="entry name" value="RNA_pol_sigma70_r4"/>
</dbReference>
<feature type="region of interest" description="Disordered" evidence="6">
    <location>
        <begin position="1"/>
        <end position="29"/>
    </location>
</feature>
<keyword evidence="2 5" id="KW-0731">Sigma factor</keyword>
<dbReference type="PRINTS" id="PR00046">
    <property type="entry name" value="SIGMA70FCT"/>
</dbReference>
<dbReference type="Proteomes" id="UP000824225">
    <property type="component" value="Unassembled WGS sequence"/>
</dbReference>
<evidence type="ECO:0000256" key="5">
    <source>
        <dbReference type="RuleBase" id="RU362124"/>
    </source>
</evidence>
<dbReference type="InterPro" id="IPR013324">
    <property type="entry name" value="RNA_pol_sigma_r3/r4-like"/>
</dbReference>
<dbReference type="Gene3D" id="1.20.140.160">
    <property type="match status" value="1"/>
</dbReference>
<reference evidence="9" key="2">
    <citation type="submission" date="2021-04" db="EMBL/GenBank/DDBJ databases">
        <authorList>
            <person name="Gilroy R."/>
        </authorList>
    </citation>
    <scope>NUCLEOTIDE SEQUENCE</scope>
    <source>
        <strain evidence="9">CHK186-16707</strain>
    </source>
</reference>
<dbReference type="Pfam" id="PF04545">
    <property type="entry name" value="Sigma70_r4"/>
    <property type="match status" value="1"/>
</dbReference>